<dbReference type="Gene3D" id="3.10.620.30">
    <property type="match status" value="1"/>
</dbReference>
<evidence type="ECO:0000313" key="3">
    <source>
        <dbReference type="EMBL" id="TET47851.1"/>
    </source>
</evidence>
<comment type="caution">
    <text evidence="3">The sequence shown here is derived from an EMBL/GenBank/DDBJ whole genome shotgun (WGS) entry which is preliminary data.</text>
</comment>
<keyword evidence="1" id="KW-0472">Membrane</keyword>
<keyword evidence="1" id="KW-0812">Transmembrane</keyword>
<evidence type="ECO:0000256" key="1">
    <source>
        <dbReference type="SAM" id="Phobius"/>
    </source>
</evidence>
<dbReference type="Proteomes" id="UP000315525">
    <property type="component" value="Unassembled WGS sequence"/>
</dbReference>
<feature type="transmembrane region" description="Helical" evidence="1">
    <location>
        <begin position="499"/>
        <end position="517"/>
    </location>
</feature>
<dbReference type="SUPFAM" id="SSF54001">
    <property type="entry name" value="Cysteine proteinases"/>
    <property type="match status" value="1"/>
</dbReference>
<feature type="domain" description="Transglutaminase-like" evidence="2">
    <location>
        <begin position="346"/>
        <end position="410"/>
    </location>
</feature>
<sequence>MYDTVIRAYLISGLLLFLCVQLSAQGMLQTPGDFYVRGIQKLTKKDYFGAVSELKQAYELDSTDAGICRALGFALFHTNDLKSSAFYYEKVLSQVPDDWESAARLAVICLSEEIQDYDKAIEYAQLATQGNPSSDLAYYALASAYERAGHLEEAERYYRHFLNTFLDSEYSDEVARALKKLNKGALILTHNVVLENKGSAPANSITALIMIGRDFAEYQKTVLLSVKPGFDVVMSDSLGHKFAEYRFKKLDPGQKIEITLNYLIEITPTVYDIWSPANVTPTADLAPYLMAESMIESNSEAIISEANIVTTGALDAYEKARKIYDYVINTLTYKVQPESRGAEYALAYPDEADCTEFAALFVALCRASAVPARAVFGFIRLPDKEHLDSSHAWAEFYLDDFGWVPIDPTYGSRYSEEYFARIDADHIALWSPSPLFQGRWSLIVFHSTRDSNVKLSATETADIRKVKRAEPNLELAKLLNFPKVVAELPPLEKSGARSVLLLSSAIIFFLVLVSLLASRRFLR</sequence>
<dbReference type="InterPro" id="IPR002931">
    <property type="entry name" value="Transglutaminase-like"/>
</dbReference>
<dbReference type="EMBL" id="SOJN01000005">
    <property type="protein sequence ID" value="TET47851.1"/>
    <property type="molecule type" value="Genomic_DNA"/>
</dbReference>
<dbReference type="AlphaFoldDB" id="A0A523UZP9"/>
<evidence type="ECO:0000259" key="2">
    <source>
        <dbReference type="SMART" id="SM00460"/>
    </source>
</evidence>
<dbReference type="InterPro" id="IPR011990">
    <property type="entry name" value="TPR-like_helical_dom_sf"/>
</dbReference>
<organism evidence="3 4">
    <name type="scientific">candidate division TA06 bacterium</name>
    <dbReference type="NCBI Taxonomy" id="2250710"/>
    <lineage>
        <taxon>Bacteria</taxon>
        <taxon>Bacteria division TA06</taxon>
    </lineage>
</organism>
<accession>A0A523UZP9</accession>
<dbReference type="Pfam" id="PF01841">
    <property type="entry name" value="Transglut_core"/>
    <property type="match status" value="1"/>
</dbReference>
<evidence type="ECO:0000313" key="4">
    <source>
        <dbReference type="Proteomes" id="UP000315525"/>
    </source>
</evidence>
<proteinExistence type="predicted"/>
<dbReference type="SMART" id="SM00460">
    <property type="entry name" value="TGc"/>
    <property type="match status" value="1"/>
</dbReference>
<dbReference type="Gene3D" id="1.25.40.10">
    <property type="entry name" value="Tetratricopeptide repeat domain"/>
    <property type="match status" value="1"/>
</dbReference>
<keyword evidence="1" id="KW-1133">Transmembrane helix</keyword>
<dbReference type="SUPFAM" id="SSF48452">
    <property type="entry name" value="TPR-like"/>
    <property type="match status" value="1"/>
</dbReference>
<reference evidence="3 4" key="1">
    <citation type="submission" date="2019-03" db="EMBL/GenBank/DDBJ databases">
        <title>Metabolic potential of uncultured bacteria and archaea associated with petroleum seepage in deep-sea sediments.</title>
        <authorList>
            <person name="Dong X."/>
            <person name="Hubert C."/>
        </authorList>
    </citation>
    <scope>NUCLEOTIDE SEQUENCE [LARGE SCALE GENOMIC DNA]</scope>
    <source>
        <strain evidence="3">E44_bin18</strain>
    </source>
</reference>
<dbReference type="InterPro" id="IPR038765">
    <property type="entry name" value="Papain-like_cys_pep_sf"/>
</dbReference>
<protein>
    <recommendedName>
        <fullName evidence="2">Transglutaminase-like domain-containing protein</fullName>
    </recommendedName>
</protein>
<gene>
    <name evidence="3" type="ORF">E3J62_00135</name>
</gene>
<name>A0A523UZP9_UNCT6</name>
<dbReference type="PANTHER" id="PTHR33490">
    <property type="entry name" value="BLR5614 PROTEIN-RELATED"/>
    <property type="match status" value="1"/>
</dbReference>